<keyword evidence="4" id="KW-0547">Nucleotide-binding</keyword>
<dbReference type="Proteomes" id="UP000645828">
    <property type="component" value="Unassembled WGS sequence"/>
</dbReference>
<evidence type="ECO:0000256" key="5">
    <source>
        <dbReference type="ARBA" id="ARBA00022777"/>
    </source>
</evidence>
<keyword evidence="2" id="KW-0723">Serine/threonine-protein kinase</keyword>
<dbReference type="InterPro" id="IPR045216">
    <property type="entry name" value="CK2_alpha"/>
</dbReference>
<gene>
    <name evidence="8" type="ORF">NYPRO_LOCUS5593</name>
</gene>
<keyword evidence="6" id="KW-0067">ATP-binding</keyword>
<protein>
    <recommendedName>
        <fullName evidence="1">non-specific serine/threonine protein kinase</fullName>
        <ecNumber evidence="1">2.7.11.1</ecNumber>
    </recommendedName>
</protein>
<dbReference type="GO" id="GO:0005829">
    <property type="term" value="C:cytosol"/>
    <property type="evidence" value="ECO:0007669"/>
    <property type="project" value="TreeGrafter"/>
</dbReference>
<accession>A0A811Y808</accession>
<keyword evidence="9" id="KW-1185">Reference proteome</keyword>
<dbReference type="AlphaFoldDB" id="A0A811Y808"/>
<dbReference type="SMART" id="SM00220">
    <property type="entry name" value="S_TKc"/>
    <property type="match status" value="1"/>
</dbReference>
<evidence type="ECO:0000259" key="7">
    <source>
        <dbReference type="PROSITE" id="PS50011"/>
    </source>
</evidence>
<dbReference type="GO" id="GO:0005634">
    <property type="term" value="C:nucleus"/>
    <property type="evidence" value="ECO:0007669"/>
    <property type="project" value="TreeGrafter"/>
</dbReference>
<dbReference type="GO" id="GO:0005956">
    <property type="term" value="C:protein kinase CK2 complex"/>
    <property type="evidence" value="ECO:0007669"/>
    <property type="project" value="TreeGrafter"/>
</dbReference>
<evidence type="ECO:0000256" key="4">
    <source>
        <dbReference type="ARBA" id="ARBA00022741"/>
    </source>
</evidence>
<feature type="domain" description="Protein kinase" evidence="7">
    <location>
        <begin position="1"/>
        <end position="241"/>
    </location>
</feature>
<dbReference type="EMBL" id="CAJHUB010000669">
    <property type="protein sequence ID" value="CAD7672798.1"/>
    <property type="molecule type" value="Genomic_DNA"/>
</dbReference>
<keyword evidence="5" id="KW-0418">Kinase</keyword>
<evidence type="ECO:0000256" key="6">
    <source>
        <dbReference type="ARBA" id="ARBA00022840"/>
    </source>
</evidence>
<dbReference type="PANTHER" id="PTHR24054">
    <property type="entry name" value="CASEIN KINASE II SUBUNIT ALPHA"/>
    <property type="match status" value="1"/>
</dbReference>
<reference evidence="8" key="1">
    <citation type="submission" date="2020-12" db="EMBL/GenBank/DDBJ databases">
        <authorList>
            <consortium name="Molecular Ecology Group"/>
        </authorList>
    </citation>
    <scope>NUCLEOTIDE SEQUENCE</scope>
    <source>
        <strain evidence="8">TBG_1078</strain>
    </source>
</reference>
<evidence type="ECO:0000256" key="1">
    <source>
        <dbReference type="ARBA" id="ARBA00012513"/>
    </source>
</evidence>
<dbReference type="PANTHER" id="PTHR24054:SF16">
    <property type="entry name" value="CASEIN KINASE II SUBUNIT ALPHA-RELATED"/>
    <property type="match status" value="1"/>
</dbReference>
<dbReference type="SUPFAM" id="SSF56112">
    <property type="entry name" value="Protein kinase-like (PK-like)"/>
    <property type="match status" value="1"/>
</dbReference>
<dbReference type="PROSITE" id="PS50011">
    <property type="entry name" value="PROTEIN_KINASE_DOM"/>
    <property type="match status" value="1"/>
</dbReference>
<dbReference type="InterPro" id="IPR011009">
    <property type="entry name" value="Kinase-like_dom_sf"/>
</dbReference>
<proteinExistence type="predicted"/>
<dbReference type="InterPro" id="IPR000719">
    <property type="entry name" value="Prot_kinase_dom"/>
</dbReference>
<evidence type="ECO:0000313" key="8">
    <source>
        <dbReference type="EMBL" id="CAD7672798.1"/>
    </source>
</evidence>
<dbReference type="GO" id="GO:0005524">
    <property type="term" value="F:ATP binding"/>
    <property type="evidence" value="ECO:0007669"/>
    <property type="project" value="UniProtKB-KW"/>
</dbReference>
<sequence>MSGSVPSRTSIKIDINTHRLQEYWDYESHVLVRKFSWDKYKEVFEAINITNNEKVVKIRRPVKGSPNIITMADIVKDPQLYRMLTDYDILFYMYEILKARDYYHSIGILHRDVKSIIDWDMAEFYHHGQEYNVRVASPYMYDYSLDMWKLGCMLASMIFWKEPFFHGHDNYDQLDSIDKYNIELDPHFNYILGRHSHKQWEHFVHSENLRLVSPEASDFMDKLLQYDHQSRLAATESQMGLSNMPGGSMSVSGTSANPITPWTSGSSPVIGMPVPAAAGAQQ</sequence>
<dbReference type="Pfam" id="PF00069">
    <property type="entry name" value="Pkinase"/>
    <property type="match status" value="1"/>
</dbReference>
<comment type="caution">
    <text evidence="8">The sequence shown here is derived from an EMBL/GenBank/DDBJ whole genome shotgun (WGS) entry which is preliminary data.</text>
</comment>
<evidence type="ECO:0000256" key="2">
    <source>
        <dbReference type="ARBA" id="ARBA00022527"/>
    </source>
</evidence>
<evidence type="ECO:0000256" key="3">
    <source>
        <dbReference type="ARBA" id="ARBA00022679"/>
    </source>
</evidence>
<name>A0A811Y808_NYCPR</name>
<evidence type="ECO:0000313" key="9">
    <source>
        <dbReference type="Proteomes" id="UP000645828"/>
    </source>
</evidence>
<dbReference type="Gene3D" id="1.10.510.10">
    <property type="entry name" value="Transferase(Phosphotransferase) domain 1"/>
    <property type="match status" value="1"/>
</dbReference>
<dbReference type="GO" id="GO:0051726">
    <property type="term" value="P:regulation of cell cycle"/>
    <property type="evidence" value="ECO:0007669"/>
    <property type="project" value="TreeGrafter"/>
</dbReference>
<organism evidence="8 9">
    <name type="scientific">Nyctereutes procyonoides</name>
    <name type="common">Raccoon dog</name>
    <name type="synonym">Canis procyonoides</name>
    <dbReference type="NCBI Taxonomy" id="34880"/>
    <lineage>
        <taxon>Eukaryota</taxon>
        <taxon>Metazoa</taxon>
        <taxon>Chordata</taxon>
        <taxon>Craniata</taxon>
        <taxon>Vertebrata</taxon>
        <taxon>Euteleostomi</taxon>
        <taxon>Mammalia</taxon>
        <taxon>Eutheria</taxon>
        <taxon>Laurasiatheria</taxon>
        <taxon>Carnivora</taxon>
        <taxon>Caniformia</taxon>
        <taxon>Canidae</taxon>
        <taxon>Nyctereutes</taxon>
    </lineage>
</organism>
<dbReference type="GO" id="GO:0004674">
    <property type="term" value="F:protein serine/threonine kinase activity"/>
    <property type="evidence" value="ECO:0007669"/>
    <property type="project" value="UniProtKB-KW"/>
</dbReference>
<dbReference type="EC" id="2.7.11.1" evidence="1"/>
<keyword evidence="3" id="KW-0808">Transferase</keyword>